<name>A0ABN9VGV2_9DINO</name>
<gene>
    <name evidence="5" type="ORF">PCOR1329_LOCUS57905</name>
</gene>
<keyword evidence="3" id="KW-0732">Signal</keyword>
<evidence type="ECO:0000256" key="2">
    <source>
        <dbReference type="ARBA" id="ARBA00005634"/>
    </source>
</evidence>
<feature type="signal peptide" evidence="3">
    <location>
        <begin position="1"/>
        <end position="18"/>
    </location>
</feature>
<evidence type="ECO:0000256" key="1">
    <source>
        <dbReference type="ARBA" id="ARBA00001947"/>
    </source>
</evidence>
<dbReference type="InterPro" id="IPR045175">
    <property type="entry name" value="M28_fam"/>
</dbReference>
<dbReference type="PANTHER" id="PTHR12147:SF26">
    <property type="entry name" value="PEPTIDASE M28 DOMAIN-CONTAINING PROTEIN"/>
    <property type="match status" value="1"/>
</dbReference>
<comment type="similarity">
    <text evidence="2">Belongs to the peptidase M28 family. M28B subfamily.</text>
</comment>
<keyword evidence="6" id="KW-1185">Reference proteome</keyword>
<dbReference type="PANTHER" id="PTHR12147">
    <property type="entry name" value="METALLOPEPTIDASE M28 FAMILY MEMBER"/>
    <property type="match status" value="1"/>
</dbReference>
<evidence type="ECO:0000256" key="3">
    <source>
        <dbReference type="SAM" id="SignalP"/>
    </source>
</evidence>
<reference evidence="5" key="1">
    <citation type="submission" date="2023-10" db="EMBL/GenBank/DDBJ databases">
        <authorList>
            <person name="Chen Y."/>
            <person name="Shah S."/>
            <person name="Dougan E. K."/>
            <person name="Thang M."/>
            <person name="Chan C."/>
        </authorList>
    </citation>
    <scope>NUCLEOTIDE SEQUENCE [LARGE SCALE GENOMIC DNA]</scope>
</reference>
<evidence type="ECO:0000313" key="6">
    <source>
        <dbReference type="Proteomes" id="UP001189429"/>
    </source>
</evidence>
<comment type="cofactor">
    <cofactor evidence="1">
        <name>Zn(2+)</name>
        <dbReference type="ChEBI" id="CHEBI:29105"/>
    </cofactor>
</comment>
<protein>
    <recommendedName>
        <fullName evidence="4">Peptidase M28 domain-containing protein</fullName>
    </recommendedName>
</protein>
<accession>A0ABN9VGV2</accession>
<organism evidence="5 6">
    <name type="scientific">Prorocentrum cordatum</name>
    <dbReference type="NCBI Taxonomy" id="2364126"/>
    <lineage>
        <taxon>Eukaryota</taxon>
        <taxon>Sar</taxon>
        <taxon>Alveolata</taxon>
        <taxon>Dinophyceae</taxon>
        <taxon>Prorocentrales</taxon>
        <taxon>Prorocentraceae</taxon>
        <taxon>Prorocentrum</taxon>
    </lineage>
</organism>
<sequence>MAWPRGAVWLAMPCACRALWGALDAHAGSGEQLPFLKAGHNATRMVRGVKWWAHVGDHVYVAPSESNFLSQHVGDYYVAMGSESALTDAMRQRRVGGHGRWHVFHIPEGPGALQFNRRGDRRSAFSALVQLRAGDVLPATFPKYSPPDCEDSAGERYDQLEKSAVGSITASSFLDELQRILEIKDDTGTITRSFENEGASHAAQAFVKKEFESMGLKTCLHGPPARGDVKVAQLANVVAVIPGTGEGSLTVGAHYDSRPFRGLAPGAEDNGSGLAAMLSIARAFAKHGAKPRRTLYFVGFSSEEPGSLGSDFFAGQLKEGKPLPEECGVPASTRAGGSFLQGSSFMQDFKTKGEFSHDAIVLDEVGWLTPKYKKATVNLESYDWAASVMDQMACASRRHNGDTMEVVHSSNPFGSDHMSFLERGMKSVLVINGDDEAYPNYHMSSDTIDNVNPEYAARITKMVMGAVMRMARQ</sequence>
<proteinExistence type="inferred from homology"/>
<dbReference type="Proteomes" id="UP001189429">
    <property type="component" value="Unassembled WGS sequence"/>
</dbReference>
<evidence type="ECO:0000259" key="4">
    <source>
        <dbReference type="Pfam" id="PF04389"/>
    </source>
</evidence>
<dbReference type="EMBL" id="CAUYUJ010017170">
    <property type="protein sequence ID" value="CAK0872432.1"/>
    <property type="molecule type" value="Genomic_DNA"/>
</dbReference>
<dbReference type="SUPFAM" id="SSF53187">
    <property type="entry name" value="Zn-dependent exopeptidases"/>
    <property type="match status" value="1"/>
</dbReference>
<feature type="domain" description="Peptidase M28" evidence="4">
    <location>
        <begin position="236"/>
        <end position="464"/>
    </location>
</feature>
<evidence type="ECO:0000313" key="5">
    <source>
        <dbReference type="EMBL" id="CAK0872432.1"/>
    </source>
</evidence>
<dbReference type="Pfam" id="PF04389">
    <property type="entry name" value="Peptidase_M28"/>
    <property type="match status" value="1"/>
</dbReference>
<feature type="chain" id="PRO_5046105361" description="Peptidase M28 domain-containing protein" evidence="3">
    <location>
        <begin position="19"/>
        <end position="473"/>
    </location>
</feature>
<dbReference type="InterPro" id="IPR007484">
    <property type="entry name" value="Peptidase_M28"/>
</dbReference>
<comment type="caution">
    <text evidence="5">The sequence shown here is derived from an EMBL/GenBank/DDBJ whole genome shotgun (WGS) entry which is preliminary data.</text>
</comment>
<dbReference type="Gene3D" id="3.40.630.10">
    <property type="entry name" value="Zn peptidases"/>
    <property type="match status" value="1"/>
</dbReference>